<evidence type="ECO:0000256" key="7">
    <source>
        <dbReference type="HAMAP-Rule" id="MF_00672"/>
    </source>
</evidence>
<dbReference type="GO" id="GO:0005886">
    <property type="term" value="C:plasma membrane"/>
    <property type="evidence" value="ECO:0007669"/>
    <property type="project" value="UniProtKB-SubCell"/>
</dbReference>
<organism evidence="8 9">
    <name type="scientific">Solilutibacter tolerans</name>
    <dbReference type="NCBI Taxonomy" id="1604334"/>
    <lineage>
        <taxon>Bacteria</taxon>
        <taxon>Pseudomonadati</taxon>
        <taxon>Pseudomonadota</taxon>
        <taxon>Gammaproteobacteria</taxon>
        <taxon>Lysobacterales</taxon>
        <taxon>Lysobacteraceae</taxon>
        <taxon>Solilutibacter</taxon>
    </lineage>
</organism>
<name>A0A1N6TNL8_9GAMM</name>
<sequence length="418" mass="46886">MERVRDRARMLTFARFVGRRFVDDRLFEAAGALAFTTTFAIVPLSFVVFGVLSAFPGFERWTDALGNYIFNNFVPSAAESVKTYLLPNKDTKVKMTAAGVVALIVSLLVTLTSVEAVFNRIWRVPTARPKFSRFLVYWTVMTLGALLAASGLALSTRLFALAFFSETSAGQWLSGLMLRGTPILIELVCFTLIYRVVPHRTIKWRHAFAGAILAAIAFDLIKWALGFYFGHSETYKNLYGALALAPIFLLWIYMGWVSILLGASFAASLSAFRYQPASMRLPIGYEMYGLLRMLGRLQEARQDGRGLHVDEIQAMEPMLTDALVQQFLSQLDEIDVVARAESGEWLLSRDLDQITLTELYEACHLRIPTAEAHLPCRDDELGVCVSSVIDDLRIPLRDLLKRKVATVYDDMPVKEPAQ</sequence>
<dbReference type="AlphaFoldDB" id="A0A1N6TNL8"/>
<evidence type="ECO:0000256" key="4">
    <source>
        <dbReference type="ARBA" id="ARBA00022692"/>
    </source>
</evidence>
<dbReference type="PANTHER" id="PTHR30213">
    <property type="entry name" value="INNER MEMBRANE PROTEIN YHJD"/>
    <property type="match status" value="1"/>
</dbReference>
<keyword evidence="3" id="KW-0997">Cell inner membrane</keyword>
<dbReference type="HAMAP" id="MF_00672">
    <property type="entry name" value="UPF0761"/>
    <property type="match status" value="1"/>
</dbReference>
<keyword evidence="2 7" id="KW-1003">Cell membrane</keyword>
<feature type="transmembrane region" description="Helical" evidence="7">
    <location>
        <begin position="95"/>
        <end position="114"/>
    </location>
</feature>
<feature type="transmembrane region" description="Helical" evidence="7">
    <location>
        <begin position="135"/>
        <end position="164"/>
    </location>
</feature>
<evidence type="ECO:0000313" key="8">
    <source>
        <dbReference type="EMBL" id="SIQ55010.1"/>
    </source>
</evidence>
<comment type="similarity">
    <text evidence="7">Belongs to the UPF0761 family.</text>
</comment>
<dbReference type="NCBIfam" id="TIGR00765">
    <property type="entry name" value="yihY_not_rbn"/>
    <property type="match status" value="1"/>
</dbReference>
<evidence type="ECO:0000256" key="3">
    <source>
        <dbReference type="ARBA" id="ARBA00022519"/>
    </source>
</evidence>
<dbReference type="PANTHER" id="PTHR30213:SF0">
    <property type="entry name" value="UPF0761 MEMBRANE PROTEIN YIHY"/>
    <property type="match status" value="1"/>
</dbReference>
<feature type="transmembrane region" description="Helical" evidence="7">
    <location>
        <begin position="208"/>
        <end position="230"/>
    </location>
</feature>
<feature type="transmembrane region" description="Helical" evidence="7">
    <location>
        <begin position="250"/>
        <end position="272"/>
    </location>
</feature>
<gene>
    <name evidence="8" type="ORF">SAMN05421546_1427</name>
</gene>
<keyword evidence="5 7" id="KW-1133">Transmembrane helix</keyword>
<proteinExistence type="inferred from homology"/>
<keyword evidence="4 7" id="KW-0812">Transmembrane</keyword>
<dbReference type="RefSeq" id="WP_076586731.1">
    <property type="nucleotide sequence ID" value="NZ_FTLW01000003.1"/>
</dbReference>
<dbReference type="InterPro" id="IPR023679">
    <property type="entry name" value="UPF0761_bac"/>
</dbReference>
<keyword evidence="9" id="KW-1185">Reference proteome</keyword>
<reference evidence="9" key="1">
    <citation type="submission" date="2017-01" db="EMBL/GenBank/DDBJ databases">
        <authorList>
            <person name="Varghese N."/>
            <person name="Submissions S."/>
        </authorList>
    </citation>
    <scope>NUCLEOTIDE SEQUENCE [LARGE SCALE GENOMIC DNA]</scope>
    <source>
        <strain evidence="9">UM1</strain>
    </source>
</reference>
<dbReference type="EMBL" id="FTLW01000003">
    <property type="protein sequence ID" value="SIQ55010.1"/>
    <property type="molecule type" value="Genomic_DNA"/>
</dbReference>
<dbReference type="OrthoDB" id="9808671at2"/>
<evidence type="ECO:0000256" key="2">
    <source>
        <dbReference type="ARBA" id="ARBA00022475"/>
    </source>
</evidence>
<keyword evidence="6 7" id="KW-0472">Membrane</keyword>
<comment type="subcellular location">
    <subcellularLocation>
        <location evidence="1 7">Cell membrane</location>
        <topology evidence="1 7">Multi-pass membrane protein</topology>
    </subcellularLocation>
</comment>
<dbReference type="Pfam" id="PF03631">
    <property type="entry name" value="Virul_fac_BrkB"/>
    <property type="match status" value="1"/>
</dbReference>
<dbReference type="InterPro" id="IPR017039">
    <property type="entry name" value="Virul_fac_BrkB"/>
</dbReference>
<dbReference type="NCBIfam" id="NF003256">
    <property type="entry name" value="PRK04214.1"/>
    <property type="match status" value="1"/>
</dbReference>
<feature type="transmembrane region" description="Helical" evidence="7">
    <location>
        <begin position="29"/>
        <end position="55"/>
    </location>
</feature>
<dbReference type="Proteomes" id="UP000241788">
    <property type="component" value="Unassembled WGS sequence"/>
</dbReference>
<evidence type="ECO:0000313" key="9">
    <source>
        <dbReference type="Proteomes" id="UP000241788"/>
    </source>
</evidence>
<evidence type="ECO:0000256" key="1">
    <source>
        <dbReference type="ARBA" id="ARBA00004651"/>
    </source>
</evidence>
<accession>A0A1N6TNL8</accession>
<protein>
    <recommendedName>
        <fullName evidence="7">UPF0761 membrane protein SAMN05421546_1427</fullName>
    </recommendedName>
</protein>
<dbReference type="STRING" id="1604334.SAMN05421546_1427"/>
<evidence type="ECO:0000256" key="5">
    <source>
        <dbReference type="ARBA" id="ARBA00022989"/>
    </source>
</evidence>
<evidence type="ECO:0000256" key="6">
    <source>
        <dbReference type="ARBA" id="ARBA00023136"/>
    </source>
</evidence>
<feature type="transmembrane region" description="Helical" evidence="7">
    <location>
        <begin position="176"/>
        <end position="196"/>
    </location>
</feature>